<evidence type="ECO:0000313" key="1">
    <source>
        <dbReference type="EMBL" id="GLY78503.1"/>
    </source>
</evidence>
<reference evidence="1" key="1">
    <citation type="submission" date="2023-03" db="EMBL/GenBank/DDBJ databases">
        <title>Actinoallomurus iriomotensis NBRC 103681.</title>
        <authorList>
            <person name="Ichikawa N."/>
            <person name="Sato H."/>
            <person name="Tonouchi N."/>
        </authorList>
    </citation>
    <scope>NUCLEOTIDE SEQUENCE</scope>
    <source>
        <strain evidence="1">NBRC 103681</strain>
    </source>
</reference>
<gene>
    <name evidence="1" type="ORF">Airi01_067700</name>
</gene>
<name>A0A9W6VN87_9ACTN</name>
<accession>A0A9W6VN87</accession>
<organism evidence="1 2">
    <name type="scientific">Actinoallomurus iriomotensis</name>
    <dbReference type="NCBI Taxonomy" id="478107"/>
    <lineage>
        <taxon>Bacteria</taxon>
        <taxon>Bacillati</taxon>
        <taxon>Actinomycetota</taxon>
        <taxon>Actinomycetes</taxon>
        <taxon>Streptosporangiales</taxon>
        <taxon>Thermomonosporaceae</taxon>
        <taxon>Actinoallomurus</taxon>
    </lineage>
</organism>
<protein>
    <submittedName>
        <fullName evidence="1">Uncharacterized protein</fullName>
    </submittedName>
</protein>
<evidence type="ECO:0000313" key="2">
    <source>
        <dbReference type="Proteomes" id="UP001165135"/>
    </source>
</evidence>
<dbReference type="Proteomes" id="UP001165135">
    <property type="component" value="Unassembled WGS sequence"/>
</dbReference>
<dbReference type="RefSeq" id="WP_285629370.1">
    <property type="nucleotide sequence ID" value="NZ_BSTJ01000009.1"/>
</dbReference>
<dbReference type="EMBL" id="BSTJ01000009">
    <property type="protein sequence ID" value="GLY78503.1"/>
    <property type="molecule type" value="Genomic_DNA"/>
</dbReference>
<sequence>MGRTRLTKAELEFARSLAPHVLWARKCNNNEPSPHLTLEKQLAIALILQNEKYIDKWCSSPIYMAYNYVCKGRTREHGDRVEWIKLIRDAIEDFNREDEQAAGT</sequence>
<proteinExistence type="predicted"/>
<comment type="caution">
    <text evidence="1">The sequence shown here is derived from an EMBL/GenBank/DDBJ whole genome shotgun (WGS) entry which is preliminary data.</text>
</comment>
<dbReference type="AlphaFoldDB" id="A0A9W6VN87"/>